<protein>
    <submittedName>
        <fullName evidence="1">Uncharacterized protein</fullName>
    </submittedName>
</protein>
<reference evidence="1" key="2">
    <citation type="submission" date="2018-03" db="EMBL/GenBank/DDBJ databases">
        <title>The Triticum urartu genome reveals the dynamic nature of wheat genome evolution.</title>
        <authorList>
            <person name="Ling H."/>
            <person name="Ma B."/>
            <person name="Shi X."/>
            <person name="Liu H."/>
            <person name="Dong L."/>
            <person name="Sun H."/>
            <person name="Cao Y."/>
            <person name="Gao Q."/>
            <person name="Zheng S."/>
            <person name="Li Y."/>
            <person name="Yu Y."/>
            <person name="Du H."/>
            <person name="Qi M."/>
            <person name="Li Y."/>
            <person name="Yu H."/>
            <person name="Cui Y."/>
            <person name="Wang N."/>
            <person name="Chen C."/>
            <person name="Wu H."/>
            <person name="Zhao Y."/>
            <person name="Zhang J."/>
            <person name="Li Y."/>
            <person name="Zhou W."/>
            <person name="Zhang B."/>
            <person name="Hu W."/>
            <person name="Eijk M."/>
            <person name="Tang J."/>
            <person name="Witsenboer H."/>
            <person name="Zhao S."/>
            <person name="Li Z."/>
            <person name="Zhang A."/>
            <person name="Wang D."/>
            <person name="Liang C."/>
        </authorList>
    </citation>
    <scope>NUCLEOTIDE SEQUENCE [LARGE SCALE GENOMIC DNA]</scope>
    <source>
        <strain evidence="1">cv. G1812</strain>
    </source>
</reference>
<proteinExistence type="predicted"/>
<dbReference type="EnsemblPlants" id="TuG1812G0200003154.01.T01">
    <property type="protein sequence ID" value="TuG1812G0200003154.01.T01"/>
    <property type="gene ID" value="TuG1812G0200003154.01"/>
</dbReference>
<organism evidence="1 2">
    <name type="scientific">Triticum urartu</name>
    <name type="common">Red wild einkorn</name>
    <name type="synonym">Crithodium urartu</name>
    <dbReference type="NCBI Taxonomy" id="4572"/>
    <lineage>
        <taxon>Eukaryota</taxon>
        <taxon>Viridiplantae</taxon>
        <taxon>Streptophyta</taxon>
        <taxon>Embryophyta</taxon>
        <taxon>Tracheophyta</taxon>
        <taxon>Spermatophyta</taxon>
        <taxon>Magnoliopsida</taxon>
        <taxon>Liliopsida</taxon>
        <taxon>Poales</taxon>
        <taxon>Poaceae</taxon>
        <taxon>BOP clade</taxon>
        <taxon>Pooideae</taxon>
        <taxon>Triticodae</taxon>
        <taxon>Triticeae</taxon>
        <taxon>Triticinae</taxon>
        <taxon>Triticum</taxon>
    </lineage>
</organism>
<dbReference type="AlphaFoldDB" id="A0A8R7TI57"/>
<dbReference type="Proteomes" id="UP000015106">
    <property type="component" value="Chromosome 2"/>
</dbReference>
<reference evidence="1" key="3">
    <citation type="submission" date="2022-06" db="UniProtKB">
        <authorList>
            <consortium name="EnsemblPlants"/>
        </authorList>
    </citation>
    <scope>IDENTIFICATION</scope>
</reference>
<keyword evidence="2" id="KW-1185">Reference proteome</keyword>
<dbReference type="Gramene" id="TuG1812G0200003154.01.T01">
    <property type="protein sequence ID" value="TuG1812G0200003154.01.T01"/>
    <property type="gene ID" value="TuG1812G0200003154.01"/>
</dbReference>
<reference evidence="2" key="1">
    <citation type="journal article" date="2013" name="Nature">
        <title>Draft genome of the wheat A-genome progenitor Triticum urartu.</title>
        <authorList>
            <person name="Ling H.Q."/>
            <person name="Zhao S."/>
            <person name="Liu D."/>
            <person name="Wang J."/>
            <person name="Sun H."/>
            <person name="Zhang C."/>
            <person name="Fan H."/>
            <person name="Li D."/>
            <person name="Dong L."/>
            <person name="Tao Y."/>
            <person name="Gao C."/>
            <person name="Wu H."/>
            <person name="Li Y."/>
            <person name="Cui Y."/>
            <person name="Guo X."/>
            <person name="Zheng S."/>
            <person name="Wang B."/>
            <person name="Yu K."/>
            <person name="Liang Q."/>
            <person name="Yang W."/>
            <person name="Lou X."/>
            <person name="Chen J."/>
            <person name="Feng M."/>
            <person name="Jian J."/>
            <person name="Zhang X."/>
            <person name="Luo G."/>
            <person name="Jiang Y."/>
            <person name="Liu J."/>
            <person name="Wang Z."/>
            <person name="Sha Y."/>
            <person name="Zhang B."/>
            <person name="Wu H."/>
            <person name="Tang D."/>
            <person name="Shen Q."/>
            <person name="Xue P."/>
            <person name="Zou S."/>
            <person name="Wang X."/>
            <person name="Liu X."/>
            <person name="Wang F."/>
            <person name="Yang Y."/>
            <person name="An X."/>
            <person name="Dong Z."/>
            <person name="Zhang K."/>
            <person name="Zhang X."/>
            <person name="Luo M.C."/>
            <person name="Dvorak J."/>
            <person name="Tong Y."/>
            <person name="Wang J."/>
            <person name="Yang H."/>
            <person name="Li Z."/>
            <person name="Wang D."/>
            <person name="Zhang A."/>
            <person name="Wang J."/>
        </authorList>
    </citation>
    <scope>NUCLEOTIDE SEQUENCE</scope>
    <source>
        <strain evidence="2">cv. G1812</strain>
    </source>
</reference>
<evidence type="ECO:0000313" key="1">
    <source>
        <dbReference type="EnsemblPlants" id="TuG1812G0200003154.01.T01"/>
    </source>
</evidence>
<sequence length="60" mass="7008">MKCVVHSTYYKCSKPKSLRKLSERQDITSVFFGVHQCAIAQHHSKMTNYVFLNVPCELFK</sequence>
<evidence type="ECO:0000313" key="2">
    <source>
        <dbReference type="Proteomes" id="UP000015106"/>
    </source>
</evidence>
<name>A0A8R7TI57_TRIUA</name>
<accession>A0A8R7TI57</accession>